<dbReference type="Proteomes" id="UP000006578">
    <property type="component" value="Chromosome"/>
</dbReference>
<dbReference type="GO" id="GO:0051603">
    <property type="term" value="P:proteolysis involved in protein catabolic process"/>
    <property type="evidence" value="ECO:0007669"/>
    <property type="project" value="TreeGrafter"/>
</dbReference>
<gene>
    <name evidence="9" type="ordered locus">Sala_1795</name>
</gene>
<dbReference type="KEGG" id="sal:Sala_1795"/>
<organism evidence="9 10">
    <name type="scientific">Sphingopyxis alaskensis (strain DSM 13593 / LMG 18877 / RB2256)</name>
    <name type="common">Sphingomonas alaskensis</name>
    <dbReference type="NCBI Taxonomy" id="317655"/>
    <lineage>
        <taxon>Bacteria</taxon>
        <taxon>Pseudomonadati</taxon>
        <taxon>Pseudomonadota</taxon>
        <taxon>Alphaproteobacteria</taxon>
        <taxon>Sphingomonadales</taxon>
        <taxon>Sphingomonadaceae</taxon>
        <taxon>Sphingopyxis</taxon>
    </lineage>
</organism>
<dbReference type="AlphaFoldDB" id="Q1GS65"/>
<feature type="domain" description="LysM" evidence="8">
    <location>
        <begin position="460"/>
        <end position="507"/>
    </location>
</feature>
<keyword evidence="6" id="KW-0482">Metalloprotease</keyword>
<dbReference type="Pfam" id="PF01435">
    <property type="entry name" value="Peptidase_M48"/>
    <property type="match status" value="1"/>
</dbReference>
<evidence type="ECO:0000259" key="8">
    <source>
        <dbReference type="PROSITE" id="PS51782"/>
    </source>
</evidence>
<dbReference type="GO" id="GO:0004222">
    <property type="term" value="F:metalloendopeptidase activity"/>
    <property type="evidence" value="ECO:0007669"/>
    <property type="project" value="InterPro"/>
</dbReference>
<accession>Q1GS65</accession>
<sequence length="513" mass="53425">MTAKVGGAIMSRLTTGTVIAALLAGCAAAGGGGMNGTADARTKPIRTATSISPAERKEGDEAHPQLVQDFGGAYAGPQASYVNRVGQNIAIQSGLSRSPGDFTVTLLNSPVNNAFAIPGGYVYVTRQLMALMNDEAELAGVLGHEVGHVAAQHSKKRQSAATRNSILGILGAVLGSAIGDNGGLLGGLGGLLQNNSMRIAQLATLGFSRSQELEADQLGVQYLRSAGYDPMALSTMLASLANQTSLDARLAGGNARSLPEWASTHPDPASRVRNAQTLANRAGGVGGMRNADTFLASVDGVLYGDDPAQGVVEGRSFLHPDLRLRFTVPSGYVMQNGTTAVSISGNGGQAQFSTAPYSGDMNAYIASVFRAVAGNLSISPGTIQRTTVNGIPAYYSTARVNSQSGPVDVTVFAYEFSGSQAFHFVALTQAGRGGVFDPMFASVRRLSAAEAAAIRPRRVDVVTVGRGDTVASLARRMAYDDYQTERFQVLNRLTSSSRLTPGQKVKIVVYSGR</sequence>
<dbReference type="PANTHER" id="PTHR22726">
    <property type="entry name" value="METALLOENDOPEPTIDASE OMA1"/>
    <property type="match status" value="1"/>
</dbReference>
<keyword evidence="5" id="KW-0862">Zinc</keyword>
<evidence type="ECO:0000256" key="6">
    <source>
        <dbReference type="ARBA" id="ARBA00023049"/>
    </source>
</evidence>
<dbReference type="GO" id="GO:0046872">
    <property type="term" value="F:metal ion binding"/>
    <property type="evidence" value="ECO:0007669"/>
    <property type="project" value="UniProtKB-KW"/>
</dbReference>
<keyword evidence="10" id="KW-1185">Reference proteome</keyword>
<keyword evidence="4" id="KW-0378">Hydrolase</keyword>
<dbReference type="Gene3D" id="3.30.2010.10">
    <property type="entry name" value="Metalloproteases ('zincins'), catalytic domain"/>
    <property type="match status" value="1"/>
</dbReference>
<dbReference type="HOGENOM" id="CLU_029002_5_1_5"/>
<dbReference type="Pfam" id="PF01476">
    <property type="entry name" value="LysM"/>
    <property type="match status" value="1"/>
</dbReference>
<dbReference type="STRING" id="317655.Sala_1795"/>
<dbReference type="GO" id="GO:0016020">
    <property type="term" value="C:membrane"/>
    <property type="evidence" value="ECO:0007669"/>
    <property type="project" value="TreeGrafter"/>
</dbReference>
<evidence type="ECO:0000313" key="9">
    <source>
        <dbReference type="EMBL" id="ABF53507.1"/>
    </source>
</evidence>
<dbReference type="InterPro" id="IPR036779">
    <property type="entry name" value="LysM_dom_sf"/>
</dbReference>
<dbReference type="InterPro" id="IPR051156">
    <property type="entry name" value="Mito/Outer_Membr_Metalloprot"/>
</dbReference>
<dbReference type="InterPro" id="IPR018392">
    <property type="entry name" value="LysM"/>
</dbReference>
<dbReference type="PANTHER" id="PTHR22726:SF1">
    <property type="entry name" value="METALLOENDOPEPTIDASE OMA1, MITOCHONDRIAL"/>
    <property type="match status" value="1"/>
</dbReference>
<comment type="cofactor">
    <cofactor evidence="1">
        <name>Zn(2+)</name>
        <dbReference type="ChEBI" id="CHEBI:29105"/>
    </cofactor>
</comment>
<feature type="signal peptide" evidence="7">
    <location>
        <begin position="1"/>
        <end position="20"/>
    </location>
</feature>
<dbReference type="PROSITE" id="PS51257">
    <property type="entry name" value="PROKAR_LIPOPROTEIN"/>
    <property type="match status" value="1"/>
</dbReference>
<keyword evidence="3" id="KW-0479">Metal-binding</keyword>
<keyword evidence="2" id="KW-0645">Protease</keyword>
<name>Q1GS65_SPHAL</name>
<evidence type="ECO:0000256" key="5">
    <source>
        <dbReference type="ARBA" id="ARBA00022833"/>
    </source>
</evidence>
<evidence type="ECO:0000256" key="7">
    <source>
        <dbReference type="SAM" id="SignalP"/>
    </source>
</evidence>
<protein>
    <submittedName>
        <fullName evidence="9">Peptidase M48, Ste24p</fullName>
    </submittedName>
</protein>
<evidence type="ECO:0000256" key="4">
    <source>
        <dbReference type="ARBA" id="ARBA00022801"/>
    </source>
</evidence>
<dbReference type="InterPro" id="IPR001915">
    <property type="entry name" value="Peptidase_M48"/>
</dbReference>
<dbReference type="eggNOG" id="COG4784">
    <property type="taxonomic scope" value="Bacteria"/>
</dbReference>
<keyword evidence="7" id="KW-0732">Signal</keyword>
<evidence type="ECO:0000313" key="10">
    <source>
        <dbReference type="Proteomes" id="UP000006578"/>
    </source>
</evidence>
<evidence type="ECO:0000256" key="1">
    <source>
        <dbReference type="ARBA" id="ARBA00001947"/>
    </source>
</evidence>
<reference evidence="9 10" key="1">
    <citation type="journal article" date="2009" name="Proc. Natl. Acad. Sci. U.S.A.">
        <title>The genomic basis of trophic strategy in marine bacteria.</title>
        <authorList>
            <person name="Lauro F.M."/>
            <person name="McDougald D."/>
            <person name="Thomas T."/>
            <person name="Williams T.J."/>
            <person name="Egan S."/>
            <person name="Rice S."/>
            <person name="DeMaere M.Z."/>
            <person name="Ting L."/>
            <person name="Ertan H."/>
            <person name="Johnson J."/>
            <person name="Ferriera S."/>
            <person name="Lapidus A."/>
            <person name="Anderson I."/>
            <person name="Kyrpides N."/>
            <person name="Munk A.C."/>
            <person name="Detter C."/>
            <person name="Han C.S."/>
            <person name="Brown M.V."/>
            <person name="Robb F.T."/>
            <person name="Kjelleberg S."/>
            <person name="Cavicchioli R."/>
        </authorList>
    </citation>
    <scope>NUCLEOTIDE SEQUENCE [LARGE SCALE GENOMIC DNA]</scope>
    <source>
        <strain evidence="10">DSM 13593 / LMG 18877 / RB2256</strain>
    </source>
</reference>
<evidence type="ECO:0000256" key="3">
    <source>
        <dbReference type="ARBA" id="ARBA00022723"/>
    </source>
</evidence>
<dbReference type="PROSITE" id="PS51782">
    <property type="entry name" value="LYSM"/>
    <property type="match status" value="1"/>
</dbReference>
<dbReference type="EMBL" id="CP000356">
    <property type="protein sequence ID" value="ABF53507.1"/>
    <property type="molecule type" value="Genomic_DNA"/>
</dbReference>
<feature type="chain" id="PRO_5004189534" evidence="7">
    <location>
        <begin position="21"/>
        <end position="513"/>
    </location>
</feature>
<proteinExistence type="predicted"/>
<evidence type="ECO:0000256" key="2">
    <source>
        <dbReference type="ARBA" id="ARBA00022670"/>
    </source>
</evidence>
<dbReference type="Gene3D" id="3.10.350.10">
    <property type="entry name" value="LysM domain"/>
    <property type="match status" value="1"/>
</dbReference>